<evidence type="ECO:0000256" key="14">
    <source>
        <dbReference type="ARBA" id="ARBA00023128"/>
    </source>
</evidence>
<dbReference type="NCBIfam" id="TIGR01974">
    <property type="entry name" value="NDH_I_L"/>
    <property type="match status" value="1"/>
</dbReference>
<evidence type="ECO:0000256" key="11">
    <source>
        <dbReference type="ARBA" id="ARBA00022989"/>
    </source>
</evidence>
<reference evidence="21" key="1">
    <citation type="journal article" date="2010" name="Mol. Genet. Genomics">
        <title>Sequence and structure of the linear mitochondrial genome of Pneumocystis carinii.</title>
        <authorList>
            <person name="Sesterhenn T.M."/>
            <person name="Slaven B.E."/>
            <person name="Keely S.P."/>
            <person name="Smulian A.G."/>
            <person name="Lang B.F."/>
            <person name="Cushion M.T."/>
        </authorList>
    </citation>
    <scope>NUCLEOTIDE SEQUENCE</scope>
</reference>
<comment type="subcellular location">
    <subcellularLocation>
        <location evidence="2">Mitochondrion inner membrane</location>
        <topology evidence="2">Multi-pass membrane protein</topology>
    </subcellularLocation>
</comment>
<dbReference type="EMBL" id="GU133622">
    <property type="protein sequence ID" value="ACZ82952.1"/>
    <property type="molecule type" value="Genomic_DNA"/>
</dbReference>
<comment type="similarity">
    <text evidence="17">Belongs to the complex I subunit 5 family.</text>
</comment>
<dbReference type="PANTHER" id="PTHR42829:SF2">
    <property type="entry name" value="NADH-UBIQUINONE OXIDOREDUCTASE CHAIN 5"/>
    <property type="match status" value="1"/>
</dbReference>
<evidence type="ECO:0000256" key="7">
    <source>
        <dbReference type="ARBA" id="ARBA00022692"/>
    </source>
</evidence>
<feature type="transmembrane region" description="Helical" evidence="17">
    <location>
        <begin position="284"/>
        <end position="302"/>
    </location>
</feature>
<dbReference type="GO" id="GO:0042773">
    <property type="term" value="P:ATP synthesis coupled electron transport"/>
    <property type="evidence" value="ECO:0007669"/>
    <property type="project" value="InterPro"/>
</dbReference>
<feature type="transmembrane region" description="Helical" evidence="17">
    <location>
        <begin position="217"/>
        <end position="235"/>
    </location>
</feature>
<geneLocation type="mitochondrion" evidence="21"/>
<dbReference type="PANTHER" id="PTHR42829">
    <property type="entry name" value="NADH-UBIQUINONE OXIDOREDUCTASE CHAIN 5"/>
    <property type="match status" value="1"/>
</dbReference>
<evidence type="ECO:0000256" key="6">
    <source>
        <dbReference type="ARBA" id="ARBA00022660"/>
    </source>
</evidence>
<sequence>MLLPVLTISLLVHLYSVNYMNTDPHNPRFFSYLSLFTFFMILLVSGDNYLILFMGWEGVGIMSFLLISFWFTRIQAAKSAMSAILYNRVGDLFFIVGMSILLASVGSLKFSVVYSLSPYLNKTVLFFVGICFILAAMGKSAQLGLHIWLPQAMEGPTPVSALIHAATMVTAGVYLMLRSSPLLEFNADVLSLIGWLGALTSLASGLIGLFQNDLKRIIAYSTCSQLGMMFVSIGLSKYSLALFHLVNHAFFKALLFLSAGAIIHALNDEQDIRRMGGLRLGMPLTYLFVLIGSMSLMAMPFLTGYYSKDVILEMSFERMEFYSLLILVAVLTSSYSFKLIYYVFLSPPHANKDTYKKVHDVPMGMFLPLFLLSVVSIFGGYLLKELFVGVGSSALGNSLFSSKESFVEFEIPMFFKILPLLLSILAVIVLFVIYHYNFRVFDSKNVYWMFNQRMWLDLLYTRVSNQIVSLGYYTSRYLDKGVLEYIGPWGFFRLFTYLTHTISRADTQVLRHYMIYMCLGLMSVIVIVYSNIEYNILLIILTSTLLVITFSS</sequence>
<dbReference type="RefSeq" id="YP_009186391.1">
    <property type="nucleotide sequence ID" value="NC_013660.2"/>
</dbReference>
<keyword evidence="9" id="KW-1278">Translocase</keyword>
<evidence type="ECO:0000256" key="17">
    <source>
        <dbReference type="RuleBase" id="RU003404"/>
    </source>
</evidence>
<dbReference type="GO" id="GO:0005743">
    <property type="term" value="C:mitochondrial inner membrane"/>
    <property type="evidence" value="ECO:0007669"/>
    <property type="project" value="UniProtKB-SubCell"/>
</dbReference>
<feature type="transmembrane region" description="Helical" evidence="17">
    <location>
        <begin position="535"/>
        <end position="551"/>
    </location>
</feature>
<dbReference type="Pfam" id="PF00662">
    <property type="entry name" value="Proton_antipo_N"/>
    <property type="match status" value="1"/>
</dbReference>
<feature type="domain" description="NADH dehydrogenase subunit 5 C-terminal" evidence="20">
    <location>
        <begin position="335"/>
        <end position="527"/>
    </location>
</feature>
<dbReference type="AlphaFoldDB" id="D2XDW2"/>
<dbReference type="Pfam" id="PF00361">
    <property type="entry name" value="Proton_antipo_M"/>
    <property type="match status" value="1"/>
</dbReference>
<dbReference type="PRINTS" id="PR01434">
    <property type="entry name" value="NADHDHGNASE5"/>
</dbReference>
<feature type="transmembrane region" description="Helical" evidence="17">
    <location>
        <begin position="159"/>
        <end position="177"/>
    </location>
</feature>
<gene>
    <name evidence="21" type="primary">nad5</name>
</gene>
<dbReference type="InterPro" id="IPR010934">
    <property type="entry name" value="NADH_DH_su5_C"/>
</dbReference>
<dbReference type="InterPro" id="IPR001516">
    <property type="entry name" value="Proton_antipo_N"/>
</dbReference>
<keyword evidence="13 17" id="KW-0830">Ubiquinone</keyword>
<evidence type="ECO:0000256" key="10">
    <source>
        <dbReference type="ARBA" id="ARBA00022982"/>
    </source>
</evidence>
<dbReference type="GO" id="GO:0003954">
    <property type="term" value="F:NADH dehydrogenase activity"/>
    <property type="evidence" value="ECO:0007669"/>
    <property type="project" value="TreeGrafter"/>
</dbReference>
<feature type="transmembrane region" description="Helical" evidence="17">
    <location>
        <begin position="29"/>
        <end position="45"/>
    </location>
</feature>
<evidence type="ECO:0000256" key="1">
    <source>
        <dbReference type="ARBA" id="ARBA00003257"/>
    </source>
</evidence>
<keyword evidence="5 17" id="KW-0813">Transport</keyword>
<dbReference type="InterPro" id="IPR003945">
    <property type="entry name" value="NU5C-like"/>
</dbReference>
<evidence type="ECO:0000256" key="12">
    <source>
        <dbReference type="ARBA" id="ARBA00023027"/>
    </source>
</evidence>
<proteinExistence type="inferred from homology"/>
<feature type="transmembrane region" description="Helical" evidence="17">
    <location>
        <begin position="189"/>
        <end position="210"/>
    </location>
</feature>
<feature type="transmembrane region" description="Helical" evidence="17">
    <location>
        <begin position="92"/>
        <end position="113"/>
    </location>
</feature>
<keyword evidence="12 17" id="KW-0520">NAD</keyword>
<feature type="transmembrane region" description="Helical" evidence="17">
    <location>
        <begin position="322"/>
        <end position="344"/>
    </location>
</feature>
<accession>D2XDW2</accession>
<evidence type="ECO:0000259" key="19">
    <source>
        <dbReference type="Pfam" id="PF00662"/>
    </source>
</evidence>
<protein>
    <recommendedName>
        <fullName evidence="4 17">NADH-ubiquinone oxidoreductase chain 5</fullName>
        <ecNumber evidence="3 17">7.1.1.2</ecNumber>
    </recommendedName>
</protein>
<dbReference type="EC" id="7.1.1.2" evidence="3 17"/>
<comment type="function">
    <text evidence="17">Core subunit of the mitochondrial membrane respiratory chain NADH dehydrogenase (Complex I) which catalyzes electron transfer from NADH through the respiratory chain, using ubiquinone as an electron acceptor. Essential for the catalytic activity and assembly of complex I.</text>
</comment>
<evidence type="ECO:0000256" key="2">
    <source>
        <dbReference type="ARBA" id="ARBA00004448"/>
    </source>
</evidence>
<feature type="transmembrane region" description="Helical" evidence="17">
    <location>
        <begin position="413"/>
        <end position="434"/>
    </location>
</feature>
<reference evidence="22" key="2">
    <citation type="journal article" date="2013" name="FASEB J.">
        <title>Sequencing and characterization of the complete mitochondrial genomes of three Pneumocystis species provide new insights into divergence between human and rodent Pneumocystis.</title>
        <authorList>
            <person name="Ma L"/>
            <person name="Huang DW"/>
            <person name="Cuomo CA"/>
            <person name="Sykes S"/>
            <person name="Fantoni G"/>
            <person name="Das B"/>
            <person name="Sherman BT"/>
            <person name="Yang J"/>
            <person name="Huber C"/>
            <person name="Xia Y"/>
            <person name="Davey E"/>
            <person name="Kutty G"/>
            <person name="Bishop L"/>
            <person name="Sassi M"/>
            <person name="Lempicki RA Kovacs.JA."/>
        </authorList>
    </citation>
    <scope>NUCLEOTIDE SEQUENCE</scope>
</reference>
<keyword evidence="14 17" id="KW-0496">Mitochondrion</keyword>
<evidence type="ECO:0000259" key="18">
    <source>
        <dbReference type="Pfam" id="PF00361"/>
    </source>
</evidence>
<evidence type="ECO:0000259" key="20">
    <source>
        <dbReference type="Pfam" id="PF06455"/>
    </source>
</evidence>
<evidence type="ECO:0000256" key="5">
    <source>
        <dbReference type="ARBA" id="ARBA00022448"/>
    </source>
</evidence>
<comment type="function">
    <text evidence="1">Core subunit of the mitochondrial membrane respiratory chain NADH dehydrogenase (Complex I) that is believed to belong to the minimal assembly required for catalysis. Complex I functions in the transfer of electrons from NADH to the respiratory chain. The immediate electron acceptor for the enzyme is believed to be ubiquinone.</text>
</comment>
<comment type="catalytic activity">
    <reaction evidence="16 17">
        <text>a ubiquinone + NADH + 5 H(+)(in) = a ubiquinol + NAD(+) + 4 H(+)(out)</text>
        <dbReference type="Rhea" id="RHEA:29091"/>
        <dbReference type="Rhea" id="RHEA-COMP:9565"/>
        <dbReference type="Rhea" id="RHEA-COMP:9566"/>
        <dbReference type="ChEBI" id="CHEBI:15378"/>
        <dbReference type="ChEBI" id="CHEBI:16389"/>
        <dbReference type="ChEBI" id="CHEBI:17976"/>
        <dbReference type="ChEBI" id="CHEBI:57540"/>
        <dbReference type="ChEBI" id="CHEBI:57945"/>
        <dbReference type="EC" id="7.1.1.2"/>
    </reaction>
</comment>
<feature type="transmembrane region" description="Helical" evidence="17">
    <location>
        <begin position="51"/>
        <end position="71"/>
    </location>
</feature>
<evidence type="ECO:0000313" key="22">
    <source>
        <dbReference type="EMBL" id="AFR90429.1"/>
    </source>
</evidence>
<keyword evidence="11 17" id="KW-1133">Transmembrane helix</keyword>
<evidence type="ECO:0000256" key="3">
    <source>
        <dbReference type="ARBA" id="ARBA00012944"/>
    </source>
</evidence>
<feature type="transmembrane region" description="Helical" evidence="17">
    <location>
        <begin position="513"/>
        <end position="529"/>
    </location>
</feature>
<dbReference type="EMBL" id="JX499145">
    <property type="protein sequence ID" value="AFR90429.1"/>
    <property type="molecule type" value="Genomic_DNA"/>
</dbReference>
<evidence type="ECO:0000256" key="9">
    <source>
        <dbReference type="ARBA" id="ARBA00022967"/>
    </source>
</evidence>
<organism evidence="21">
    <name type="scientific">Pneumocystis carinii</name>
    <dbReference type="NCBI Taxonomy" id="4754"/>
    <lineage>
        <taxon>Eukaryota</taxon>
        <taxon>Fungi</taxon>
        <taxon>Dikarya</taxon>
        <taxon>Ascomycota</taxon>
        <taxon>Taphrinomycotina</taxon>
        <taxon>Pneumocystomycetes</taxon>
        <taxon>Pneumocystaceae</taxon>
        <taxon>Pneumocystis</taxon>
    </lineage>
</organism>
<keyword evidence="6" id="KW-0679">Respiratory chain</keyword>
<feature type="domain" description="NADH:quinone oxidoreductase/Mrp antiporter transmembrane" evidence="18">
    <location>
        <begin position="48"/>
        <end position="329"/>
    </location>
</feature>
<feature type="transmembrane region" description="Helical" evidence="17">
    <location>
        <begin position="241"/>
        <end position="263"/>
    </location>
</feature>
<keyword evidence="15 17" id="KW-0472">Membrane</keyword>
<feature type="transmembrane region" description="Helical" evidence="17">
    <location>
        <begin position="365"/>
        <end position="383"/>
    </location>
</feature>
<keyword evidence="8" id="KW-0999">Mitochondrion inner membrane</keyword>
<evidence type="ECO:0000256" key="15">
    <source>
        <dbReference type="ARBA" id="ARBA00023136"/>
    </source>
</evidence>
<keyword evidence="10" id="KW-0249">Electron transport</keyword>
<dbReference type="InterPro" id="IPR001750">
    <property type="entry name" value="ND/Mrp_TM"/>
</dbReference>
<evidence type="ECO:0000313" key="21">
    <source>
        <dbReference type="EMBL" id="ACZ82952.1"/>
    </source>
</evidence>
<feature type="transmembrane region" description="Helical" evidence="17">
    <location>
        <begin position="119"/>
        <end position="138"/>
    </location>
</feature>
<evidence type="ECO:0000256" key="4">
    <source>
        <dbReference type="ARBA" id="ARBA00021096"/>
    </source>
</evidence>
<name>D2XDW2_PNECA</name>
<keyword evidence="7 17" id="KW-0812">Transmembrane</keyword>
<dbReference type="GO" id="GO:0015990">
    <property type="term" value="P:electron transport coupled proton transport"/>
    <property type="evidence" value="ECO:0007669"/>
    <property type="project" value="TreeGrafter"/>
</dbReference>
<feature type="domain" description="NADH-Ubiquinone oxidoreductase (complex I) chain 5 N-terminal" evidence="19">
    <location>
        <begin position="1"/>
        <end position="30"/>
    </location>
</feature>
<dbReference type="GeneID" id="8677265"/>
<evidence type="ECO:0000256" key="8">
    <source>
        <dbReference type="ARBA" id="ARBA00022792"/>
    </source>
</evidence>
<dbReference type="InterPro" id="IPR018393">
    <property type="entry name" value="NADHpl_OxRdtase_5_subgr"/>
</dbReference>
<evidence type="ECO:0000256" key="13">
    <source>
        <dbReference type="ARBA" id="ARBA00023075"/>
    </source>
</evidence>
<evidence type="ECO:0000256" key="16">
    <source>
        <dbReference type="ARBA" id="ARBA00049551"/>
    </source>
</evidence>
<dbReference type="GO" id="GO:0008137">
    <property type="term" value="F:NADH dehydrogenase (ubiquinone) activity"/>
    <property type="evidence" value="ECO:0007669"/>
    <property type="project" value="UniProtKB-EC"/>
</dbReference>
<dbReference type="Pfam" id="PF06455">
    <property type="entry name" value="NADH5_C"/>
    <property type="match status" value="1"/>
</dbReference>